<keyword evidence="6 8" id="KW-0315">Glutamine amidotransferase</keyword>
<feature type="binding site" evidence="8">
    <location>
        <position position="216"/>
    </location>
    <ligand>
        <name>L-glutamine</name>
        <dbReference type="ChEBI" id="CHEBI:58359"/>
    </ligand>
</feature>
<evidence type="ECO:0000256" key="5">
    <source>
        <dbReference type="ARBA" id="ARBA00022840"/>
    </source>
</evidence>
<dbReference type="CDD" id="cd01744">
    <property type="entry name" value="GATase1_CPSase"/>
    <property type="match status" value="1"/>
</dbReference>
<keyword evidence="3 8" id="KW-0436">Ligase</keyword>
<dbReference type="PRINTS" id="PR00099">
    <property type="entry name" value="CPSGATASE"/>
</dbReference>
<evidence type="ECO:0000256" key="4">
    <source>
        <dbReference type="ARBA" id="ARBA00022741"/>
    </source>
</evidence>
<proteinExistence type="inferred from homology"/>
<dbReference type="UniPathway" id="UPA00068">
    <property type="reaction ID" value="UER00171"/>
</dbReference>
<evidence type="ECO:0000259" key="9">
    <source>
        <dbReference type="SMART" id="SM01097"/>
    </source>
</evidence>
<keyword evidence="8" id="KW-0665">Pyrimidine biosynthesis</keyword>
<dbReference type="GO" id="GO:0006207">
    <property type="term" value="P:'de novo' pyrimidine nucleobase biosynthetic process"/>
    <property type="evidence" value="ECO:0007669"/>
    <property type="project" value="InterPro"/>
</dbReference>
<comment type="function">
    <text evidence="8">Small subunit of the glutamine-dependent carbamoyl phosphate synthetase (CPSase). CPSase catalyzes the formation of carbamoyl phosphate from the ammonia moiety of glutamine, carbonate, and phosphate donated by ATP, constituting the first step of 2 biosynthetic pathways, one leading to arginine and/or urea and the other to pyrimidine nucleotides. The small subunit (glutamine amidotransferase) binds and cleaves glutamine to supply the large subunit with the substrate ammonia.</text>
</comment>
<dbReference type="SUPFAM" id="SSF52317">
    <property type="entry name" value="Class I glutamine amidotransferase-like"/>
    <property type="match status" value="1"/>
</dbReference>
<evidence type="ECO:0000256" key="6">
    <source>
        <dbReference type="ARBA" id="ARBA00022962"/>
    </source>
</evidence>
<dbReference type="EMBL" id="RXNT01000008">
    <property type="protein sequence ID" value="RTR31520.1"/>
    <property type="molecule type" value="Genomic_DNA"/>
</dbReference>
<evidence type="ECO:0000256" key="1">
    <source>
        <dbReference type="ARBA" id="ARBA00005077"/>
    </source>
</evidence>
<keyword evidence="11" id="KW-1185">Reference proteome</keyword>
<evidence type="ECO:0000313" key="10">
    <source>
        <dbReference type="EMBL" id="RTR31520.1"/>
    </source>
</evidence>
<protein>
    <recommendedName>
        <fullName evidence="8">Carbamoyl phosphate synthase small chain</fullName>
        <ecNumber evidence="8">6.3.5.5</ecNumber>
    </recommendedName>
    <alternativeName>
        <fullName evidence="8">Carbamoyl phosphate synthetase glutamine chain</fullName>
    </alternativeName>
</protein>
<feature type="active site" evidence="8">
    <location>
        <position position="328"/>
    </location>
</feature>
<evidence type="ECO:0000256" key="3">
    <source>
        <dbReference type="ARBA" id="ARBA00022598"/>
    </source>
</evidence>
<dbReference type="PRINTS" id="PR00096">
    <property type="entry name" value="GATASE"/>
</dbReference>
<comment type="catalytic activity">
    <reaction evidence="7 8">
        <text>hydrogencarbonate + L-glutamine + 2 ATP + H2O = carbamoyl phosphate + L-glutamate + 2 ADP + phosphate + 2 H(+)</text>
        <dbReference type="Rhea" id="RHEA:18633"/>
        <dbReference type="ChEBI" id="CHEBI:15377"/>
        <dbReference type="ChEBI" id="CHEBI:15378"/>
        <dbReference type="ChEBI" id="CHEBI:17544"/>
        <dbReference type="ChEBI" id="CHEBI:29985"/>
        <dbReference type="ChEBI" id="CHEBI:30616"/>
        <dbReference type="ChEBI" id="CHEBI:43474"/>
        <dbReference type="ChEBI" id="CHEBI:58228"/>
        <dbReference type="ChEBI" id="CHEBI:58359"/>
        <dbReference type="ChEBI" id="CHEBI:456216"/>
        <dbReference type="EC" id="6.3.5.5"/>
    </reaction>
</comment>
<feature type="binding site" evidence="8">
    <location>
        <position position="288"/>
    </location>
    <ligand>
        <name>L-glutamine</name>
        <dbReference type="ChEBI" id="CHEBI:58359"/>
    </ligand>
</feature>
<dbReference type="PANTHER" id="PTHR43418:SF7">
    <property type="entry name" value="CARBAMOYL-PHOSPHATE SYNTHASE SMALL CHAIN"/>
    <property type="match status" value="1"/>
</dbReference>
<feature type="binding site" evidence="8">
    <location>
        <position position="285"/>
    </location>
    <ligand>
        <name>L-glutamine</name>
        <dbReference type="ChEBI" id="CHEBI:58359"/>
    </ligand>
</feature>
<keyword evidence="8" id="KW-0028">Amino-acid biosynthesis</keyword>
<feature type="binding site" evidence="8">
    <location>
        <position position="247"/>
    </location>
    <ligand>
        <name>L-glutamine</name>
        <dbReference type="ChEBI" id="CHEBI:58359"/>
    </ligand>
</feature>
<dbReference type="UniPathway" id="UPA00070">
    <property type="reaction ID" value="UER00115"/>
</dbReference>
<dbReference type="HAMAP" id="MF_01209">
    <property type="entry name" value="CPSase_S_chain"/>
    <property type="match status" value="1"/>
</dbReference>
<dbReference type="OrthoDB" id="9804328at2"/>
<feature type="active site" description="Nucleophile" evidence="8">
    <location>
        <position position="243"/>
    </location>
</feature>
<keyword evidence="5 8" id="KW-0067">ATP-binding</keyword>
<dbReference type="Gene3D" id="3.50.30.20">
    <property type="entry name" value="Carbamoyl-phosphate synthase small subunit, N-terminal domain"/>
    <property type="match status" value="1"/>
</dbReference>
<keyword evidence="4 8" id="KW-0547">Nucleotide-binding</keyword>
<comment type="pathway">
    <text evidence="8">Pyrimidine metabolism; UMP biosynthesis via de novo pathway; (S)-dihydroorotate from bicarbonate: step 1/3.</text>
</comment>
<comment type="subunit">
    <text evidence="8">Composed of two chains; the small (or glutamine) chain promotes the hydrolysis of glutamine to ammonia, which is used by the large (or ammonia) chain to synthesize carbamoyl phosphate. Tetramer of heterodimers (alpha,beta)4.</text>
</comment>
<dbReference type="InterPro" id="IPR017926">
    <property type="entry name" value="GATASE"/>
</dbReference>
<dbReference type="InterPro" id="IPR002474">
    <property type="entry name" value="CarbamoylP_synth_ssu_N"/>
</dbReference>
<dbReference type="AlphaFoldDB" id="A0A3S0KPJ1"/>
<dbReference type="InterPro" id="IPR036480">
    <property type="entry name" value="CarbP_synth_ssu_N_sf"/>
</dbReference>
<dbReference type="PROSITE" id="PS51273">
    <property type="entry name" value="GATASE_TYPE_1"/>
    <property type="match status" value="1"/>
</dbReference>
<comment type="catalytic activity">
    <reaction evidence="8">
        <text>L-glutamine + H2O = L-glutamate + NH4(+)</text>
        <dbReference type="Rhea" id="RHEA:15889"/>
        <dbReference type="ChEBI" id="CHEBI:15377"/>
        <dbReference type="ChEBI" id="CHEBI:28938"/>
        <dbReference type="ChEBI" id="CHEBI:29985"/>
        <dbReference type="ChEBI" id="CHEBI:58359"/>
    </reaction>
</comment>
<dbReference type="PANTHER" id="PTHR43418">
    <property type="entry name" value="MULTIFUNCTIONAL TRYPTOPHAN BIOSYNTHESIS PROTEIN-RELATED"/>
    <property type="match status" value="1"/>
</dbReference>
<gene>
    <name evidence="8" type="primary">carA</name>
    <name evidence="10" type="ORF">EKG37_11640</name>
</gene>
<dbReference type="InterPro" id="IPR035686">
    <property type="entry name" value="CPSase_GATase1"/>
</dbReference>
<feature type="binding site" evidence="8">
    <location>
        <position position="244"/>
    </location>
    <ligand>
        <name>L-glutamine</name>
        <dbReference type="ChEBI" id="CHEBI:58359"/>
    </ligand>
</feature>
<dbReference type="EC" id="6.3.5.5" evidence="8"/>
<organism evidence="10 11">
    <name type="scientific">Bacillus yapensis</name>
    <dbReference type="NCBI Taxonomy" id="2492960"/>
    <lineage>
        <taxon>Bacteria</taxon>
        <taxon>Bacillati</taxon>
        <taxon>Bacillota</taxon>
        <taxon>Bacilli</taxon>
        <taxon>Bacillales</taxon>
        <taxon>Bacillaceae</taxon>
        <taxon>Bacillus</taxon>
    </lineage>
</organism>
<dbReference type="Pfam" id="PF00988">
    <property type="entry name" value="CPSase_sm_chain"/>
    <property type="match status" value="1"/>
</dbReference>
<feature type="binding site" evidence="8">
    <location>
        <position position="218"/>
    </location>
    <ligand>
        <name>L-glutamine</name>
        <dbReference type="ChEBI" id="CHEBI:58359"/>
    </ligand>
</feature>
<dbReference type="RefSeq" id="WP_126408837.1">
    <property type="nucleotide sequence ID" value="NZ_RXNT01000008.1"/>
</dbReference>
<reference evidence="10 11" key="1">
    <citation type="submission" date="2018-12" db="EMBL/GenBank/DDBJ databases">
        <title>Bacillus yapensis draft genome sequence.</title>
        <authorList>
            <person name="Yu L."/>
            <person name="Xu X."/>
            <person name="Tang X."/>
        </authorList>
    </citation>
    <scope>NUCLEOTIDE SEQUENCE [LARGE SCALE GENOMIC DNA]</scope>
    <source>
        <strain evidence="10 11">XXST-01</strain>
    </source>
</reference>
<evidence type="ECO:0000256" key="2">
    <source>
        <dbReference type="ARBA" id="ARBA00007800"/>
    </source>
</evidence>
<dbReference type="NCBIfam" id="TIGR01368">
    <property type="entry name" value="CPSaseIIsmall"/>
    <property type="match status" value="1"/>
</dbReference>
<dbReference type="Proteomes" id="UP000271374">
    <property type="component" value="Unassembled WGS sequence"/>
</dbReference>
<evidence type="ECO:0000256" key="8">
    <source>
        <dbReference type="HAMAP-Rule" id="MF_01209"/>
    </source>
</evidence>
<comment type="pathway">
    <text evidence="1 8">Amino-acid biosynthesis; L-arginine biosynthesis; carbamoyl phosphate from bicarbonate: step 1/1.</text>
</comment>
<dbReference type="InterPro" id="IPR050472">
    <property type="entry name" value="Anth_synth/Amidotransfase"/>
</dbReference>
<dbReference type="SMART" id="SM01097">
    <property type="entry name" value="CPSase_sm_chain"/>
    <property type="match status" value="1"/>
</dbReference>
<feature type="binding site" evidence="8">
    <location>
        <position position="47"/>
    </location>
    <ligand>
        <name>L-glutamine</name>
        <dbReference type="ChEBI" id="CHEBI:58359"/>
    </ligand>
</feature>
<evidence type="ECO:0000256" key="7">
    <source>
        <dbReference type="ARBA" id="ARBA00048816"/>
    </source>
</evidence>
<feature type="region of interest" description="CPSase" evidence="8">
    <location>
        <begin position="1"/>
        <end position="167"/>
    </location>
</feature>
<keyword evidence="8" id="KW-0055">Arginine biosynthesis</keyword>
<dbReference type="InterPro" id="IPR029062">
    <property type="entry name" value="Class_I_gatase-like"/>
</dbReference>
<dbReference type="GO" id="GO:0004359">
    <property type="term" value="F:glutaminase activity"/>
    <property type="evidence" value="ECO:0007669"/>
    <property type="project" value="RHEA"/>
</dbReference>
<dbReference type="InterPro" id="IPR006274">
    <property type="entry name" value="CarbamoylP_synth_ssu"/>
</dbReference>
<dbReference type="GO" id="GO:0006541">
    <property type="term" value="P:glutamine metabolic process"/>
    <property type="evidence" value="ECO:0007669"/>
    <property type="project" value="InterPro"/>
</dbReference>
<comment type="similarity">
    <text evidence="2 8">Belongs to the CarA family.</text>
</comment>
<dbReference type="GO" id="GO:0006526">
    <property type="term" value="P:L-arginine biosynthetic process"/>
    <property type="evidence" value="ECO:0007669"/>
    <property type="project" value="UniProtKB-UniRule"/>
</dbReference>
<dbReference type="NCBIfam" id="NF009475">
    <property type="entry name" value="PRK12838.1"/>
    <property type="match status" value="1"/>
</dbReference>
<dbReference type="GO" id="GO:0005524">
    <property type="term" value="F:ATP binding"/>
    <property type="evidence" value="ECO:0007669"/>
    <property type="project" value="UniProtKB-UniRule"/>
</dbReference>
<dbReference type="GO" id="GO:0044205">
    <property type="term" value="P:'de novo' UMP biosynthetic process"/>
    <property type="evidence" value="ECO:0007669"/>
    <property type="project" value="UniProtKB-UniRule"/>
</dbReference>
<dbReference type="PRINTS" id="PR00097">
    <property type="entry name" value="ANTSNTHASEII"/>
</dbReference>
<accession>A0A3S0KPJ1</accession>
<comment type="caution">
    <text evidence="10">The sequence shown here is derived from an EMBL/GenBank/DDBJ whole genome shotgun (WGS) entry which is preliminary data.</text>
</comment>
<feature type="domain" description="Carbamoyl-phosphate synthase small subunit N-terminal" evidence="9">
    <location>
        <begin position="1"/>
        <end position="133"/>
    </location>
</feature>
<evidence type="ECO:0000313" key="11">
    <source>
        <dbReference type="Proteomes" id="UP000271374"/>
    </source>
</evidence>
<dbReference type="GO" id="GO:0004088">
    <property type="term" value="F:carbamoyl-phosphate synthase (glutamine-hydrolyzing) activity"/>
    <property type="evidence" value="ECO:0007669"/>
    <property type="project" value="UniProtKB-UniRule"/>
</dbReference>
<dbReference type="SUPFAM" id="SSF52021">
    <property type="entry name" value="Carbamoyl phosphate synthetase, small subunit N-terminal domain"/>
    <property type="match status" value="1"/>
</dbReference>
<name>A0A3S0KPJ1_9BACI</name>
<sequence length="360" mass="40205">MKGYLHLQSGDVYEGDWATSNPTQNIDGEIVFYTGMTGYQEVLTDPSYKDQIIVFTYPLIGNYGINEDDFESKQPHVAGVVVYEANNESSHYQATYSLQQYLEKWNIPLLSHIDTRAVVKKIRHQGSMPARMTLDKEAHEMNNDHLLDDKVPNVSDKMIKTYGSGKKHVVLMDFGTKKSILSSLLEKGCKVTVVPYNTSFQTIEGLNPDGILLSNGPGDPKQLSNILPNIKKLLENYPTLGICLGHQLVALAMGGDTKKLLFGHRGANQPVKDEKNNVVFMTSQNHSYVVDEESIKGTGLMGRFFNLHDKSVEGLSHKHLPIQTVQFHPEANPGPCEGAYIFDEFLQMINEPKRSAALYA</sequence>
<dbReference type="Gene3D" id="3.40.50.880">
    <property type="match status" value="1"/>
</dbReference>
<feature type="active site" evidence="8">
    <location>
        <position position="330"/>
    </location>
</feature>
<comment type="caution">
    <text evidence="8">Lacks conserved residue(s) required for the propagation of feature annotation.</text>
</comment>
<dbReference type="Pfam" id="PF00117">
    <property type="entry name" value="GATase"/>
    <property type="match status" value="1"/>
</dbReference>